<feature type="non-terminal residue" evidence="2">
    <location>
        <position position="892"/>
    </location>
</feature>
<dbReference type="EMBL" id="JABFUD020000023">
    <property type="protein sequence ID" value="KAI5061261.1"/>
    <property type="molecule type" value="Genomic_DNA"/>
</dbReference>
<evidence type="ECO:0000313" key="3">
    <source>
        <dbReference type="Proteomes" id="UP000886520"/>
    </source>
</evidence>
<comment type="caution">
    <text evidence="2">The sequence shown here is derived from an EMBL/GenBank/DDBJ whole genome shotgun (WGS) entry which is preliminary data.</text>
</comment>
<dbReference type="PANTHER" id="PTHR14237">
    <property type="entry name" value="MOLYBDOPTERIN COFACTOR SULFURASE MOSC"/>
    <property type="match status" value="1"/>
</dbReference>
<dbReference type="OrthoDB" id="10264306at2759"/>
<evidence type="ECO:0000313" key="2">
    <source>
        <dbReference type="EMBL" id="KAI5061261.1"/>
    </source>
</evidence>
<sequence>SRRWCVLEIDALRKREWRIREDPCVHFSGKGSLFLRLHVLSKRKKQLNARRHAVGCVGRLRSLSIPTLSSLRSWREEPPEQRRRHKRKQKREQEQSYAVEEVIVCTDGLPSEEEEFSKFTAMHPGYLETLVVDELRDEEYGELQEDGHVCLDYSGHGLFSQLQQELDSSSSSFAITPIPGDLSPQALHDRPHEGTVESDIRRRVMRFLNIQEGEYGMVFTASKGSAFKLLGESYPFDAQRSLLTMFDYESEAVRSIQETAQSHGAKAFTASFNFPSLSVWSAQLKSQILGKLEEDKSLNMGEESMDLMETWGDKTKKRRKKRFFNMTNDGKCSMLESKKEQKGMFVFPVQSRVSGTKYSYQWMSLAQDNGWHVLLDASALGPKDMDSLGLSLFRPDFIITSFYKVFGSDPTGFGCLFVKNSSMSILYQSEAARSIGMVRLIALPGISSPRNQCRRECRDPLSEAVSAKHKLCMQSLKEEPIQAEVAFSGPASTFFRWKTAMKGAISMKMGACVVEINEEKESVSLKVSTGAMNHTCDEYTDLVEGTMLEVKKTKSPITPRSVLEESLLEVLDHSHDGESHDLSKGSSSGFAAQEEEIHHSKSSSKTHISSDVEPLRPPGSLQVSSCNALAKREFVTYYSHEIAGQGNSSTYKGAYSQPLVSRDMRENPFLTQSEGSSYYEELEFSSSLYDEDEGEDEDEGSSEFDIRGDPCHGRRREPEIYCRGLNHADSLGLNKTNDRLRFLTNWLITSMTKLQHLVSNKFVPLVHLYGPKAKYDRGASLAFNLFDSTGALVQPSLVQELAHRDNISLGMGVLSHIRFPEGCADLQSTSVCRDSVSILSPSAPTGNPASAAELQVVTAALGFFTNFEDVYRLWAFMAKFLDAEFAQLDMTH</sequence>
<feature type="region of interest" description="Disordered" evidence="1">
    <location>
        <begin position="74"/>
        <end position="94"/>
    </location>
</feature>
<reference evidence="2" key="1">
    <citation type="submission" date="2021-01" db="EMBL/GenBank/DDBJ databases">
        <title>Adiantum capillus-veneris genome.</title>
        <authorList>
            <person name="Fang Y."/>
            <person name="Liao Q."/>
        </authorList>
    </citation>
    <scope>NUCLEOTIDE SEQUENCE</scope>
    <source>
        <strain evidence="2">H3</strain>
        <tissue evidence="2">Leaf</tissue>
    </source>
</reference>
<evidence type="ECO:0000256" key="1">
    <source>
        <dbReference type="SAM" id="MobiDB-lite"/>
    </source>
</evidence>
<dbReference type="Gene3D" id="3.40.640.10">
    <property type="entry name" value="Type I PLP-dependent aspartate aminotransferase-like (Major domain)"/>
    <property type="match status" value="1"/>
</dbReference>
<proteinExistence type="predicted"/>
<dbReference type="Proteomes" id="UP000886520">
    <property type="component" value="Chromosome 23"/>
</dbReference>
<evidence type="ECO:0008006" key="4">
    <source>
        <dbReference type="Google" id="ProtNLM"/>
    </source>
</evidence>
<organism evidence="2 3">
    <name type="scientific">Adiantum capillus-veneris</name>
    <name type="common">Maidenhair fern</name>
    <dbReference type="NCBI Taxonomy" id="13818"/>
    <lineage>
        <taxon>Eukaryota</taxon>
        <taxon>Viridiplantae</taxon>
        <taxon>Streptophyta</taxon>
        <taxon>Embryophyta</taxon>
        <taxon>Tracheophyta</taxon>
        <taxon>Polypodiopsida</taxon>
        <taxon>Polypodiidae</taxon>
        <taxon>Polypodiales</taxon>
        <taxon>Pteridineae</taxon>
        <taxon>Pteridaceae</taxon>
        <taxon>Vittarioideae</taxon>
        <taxon>Adiantum</taxon>
    </lineage>
</organism>
<feature type="region of interest" description="Disordered" evidence="1">
    <location>
        <begin position="575"/>
        <end position="622"/>
    </location>
</feature>
<accession>A0A9D4U6N3</accession>
<protein>
    <recommendedName>
        <fullName evidence="4">Molybdenum cofactor sulfurase</fullName>
    </recommendedName>
</protein>
<gene>
    <name evidence="2" type="ORF">GOP47_0023766</name>
</gene>
<dbReference type="AlphaFoldDB" id="A0A9D4U6N3"/>
<name>A0A9D4U6N3_ADICA</name>
<feature type="compositionally biased region" description="Acidic residues" evidence="1">
    <location>
        <begin position="689"/>
        <end position="702"/>
    </location>
</feature>
<keyword evidence="3" id="KW-1185">Reference proteome</keyword>
<feature type="region of interest" description="Disordered" evidence="1">
    <location>
        <begin position="688"/>
        <end position="711"/>
    </location>
</feature>
<dbReference type="InterPro" id="IPR015421">
    <property type="entry name" value="PyrdxlP-dep_Trfase_major"/>
</dbReference>
<dbReference type="PANTHER" id="PTHR14237:SF76">
    <property type="entry name" value="OS03G0765800 PROTEIN"/>
    <property type="match status" value="1"/>
</dbReference>
<dbReference type="InterPro" id="IPR015424">
    <property type="entry name" value="PyrdxlP-dep_Trfase"/>
</dbReference>
<dbReference type="SUPFAM" id="SSF53383">
    <property type="entry name" value="PLP-dependent transferases"/>
    <property type="match status" value="1"/>
</dbReference>